<evidence type="ECO:0000256" key="1">
    <source>
        <dbReference type="ARBA" id="ARBA00004496"/>
    </source>
</evidence>
<comment type="catalytic activity">
    <reaction evidence="12">
        <text>L-serine + acetyl-CoA = O-acetyl-L-serine + CoA</text>
        <dbReference type="Rhea" id="RHEA:24560"/>
        <dbReference type="ChEBI" id="CHEBI:33384"/>
        <dbReference type="ChEBI" id="CHEBI:57287"/>
        <dbReference type="ChEBI" id="CHEBI:57288"/>
        <dbReference type="ChEBI" id="CHEBI:58340"/>
        <dbReference type="EC" id="2.3.1.30"/>
    </reaction>
</comment>
<keyword evidence="15" id="KW-1185">Reference proteome</keyword>
<sequence>MGVISRIREDIQSIYHRDPAARSALEILLNYPGMQAIWMHRVSHKLWMAKFYFLARCLSTFARWATGIEIHPGAVIGRRFFIDHGMGVVIGETAEIGDDCTLYHGVTLGGTTWKAGKRHPTLGNNVVIGAGAKVLGPITMHDGARVGSNSVVVKDVPKDTTVVGIPGRAVTVATPQSKEKSERRNAMAKKYGFDAYAVSPDNPDPVANAIGQMLDHMHLMDSKVAELCQAIQSMGGAVCTERLPQLDVGDFCEAELAAAEKRQQALDAFDPEI</sequence>
<dbReference type="SUPFAM" id="SSF51161">
    <property type="entry name" value="Trimeric LpxA-like enzymes"/>
    <property type="match status" value="1"/>
</dbReference>
<dbReference type="Pfam" id="PF00132">
    <property type="entry name" value="Hexapep"/>
    <property type="match status" value="1"/>
</dbReference>
<dbReference type="InterPro" id="IPR053376">
    <property type="entry name" value="Serine_acetyltransferase"/>
</dbReference>
<dbReference type="GO" id="GO:0005737">
    <property type="term" value="C:cytoplasm"/>
    <property type="evidence" value="ECO:0007669"/>
    <property type="project" value="UniProtKB-SubCell"/>
</dbReference>
<evidence type="ECO:0000256" key="12">
    <source>
        <dbReference type="ARBA" id="ARBA00049486"/>
    </source>
</evidence>
<dbReference type="NCBIfam" id="NF041874">
    <property type="entry name" value="EPS_EpsC"/>
    <property type="match status" value="1"/>
</dbReference>
<reference evidence="14 15" key="1">
    <citation type="submission" date="2019-03" db="EMBL/GenBank/DDBJ databases">
        <title>Freshwater and sediment microbial communities from various areas in North America, analyzing microbe dynamics in response to fracking.</title>
        <authorList>
            <person name="Lamendella R."/>
        </authorList>
    </citation>
    <scope>NUCLEOTIDE SEQUENCE [LARGE SCALE GENOMIC DNA]</scope>
    <source>
        <strain evidence="14 15">74A</strain>
    </source>
</reference>
<evidence type="ECO:0000256" key="4">
    <source>
        <dbReference type="ARBA" id="ARBA00013266"/>
    </source>
</evidence>
<gene>
    <name evidence="14" type="ORF">EDC91_10964</name>
</gene>
<dbReference type="CDD" id="cd03354">
    <property type="entry name" value="LbH_SAT"/>
    <property type="match status" value="1"/>
</dbReference>
<evidence type="ECO:0000256" key="2">
    <source>
        <dbReference type="ARBA" id="ARBA00004876"/>
    </source>
</evidence>
<dbReference type="FunFam" id="2.160.10.10:FF:000007">
    <property type="entry name" value="Serine acetyltransferase"/>
    <property type="match status" value="1"/>
</dbReference>
<dbReference type="AlphaFoldDB" id="A0A4R2FG43"/>
<evidence type="ECO:0000256" key="5">
    <source>
        <dbReference type="ARBA" id="ARBA00018522"/>
    </source>
</evidence>
<comment type="caution">
    <text evidence="14">The sequence shown here is derived from an EMBL/GenBank/DDBJ whole genome shotgun (WGS) entry which is preliminary data.</text>
</comment>
<comment type="subcellular location">
    <subcellularLocation>
        <location evidence="1">Cytoplasm</location>
    </subcellularLocation>
</comment>
<dbReference type="Pfam" id="PF06426">
    <property type="entry name" value="SATase_N"/>
    <property type="match status" value="1"/>
</dbReference>
<dbReference type="GO" id="GO:0006535">
    <property type="term" value="P:cysteine biosynthetic process from serine"/>
    <property type="evidence" value="ECO:0007669"/>
    <property type="project" value="InterPro"/>
</dbReference>
<evidence type="ECO:0000256" key="11">
    <source>
        <dbReference type="ARBA" id="ARBA00023315"/>
    </source>
</evidence>
<dbReference type="Gene3D" id="1.10.3130.10">
    <property type="entry name" value="serine acetyltransferase, domain 1"/>
    <property type="match status" value="1"/>
</dbReference>
<dbReference type="Gene3D" id="2.160.10.10">
    <property type="entry name" value="Hexapeptide repeat proteins"/>
    <property type="match status" value="1"/>
</dbReference>
<dbReference type="GO" id="GO:0009001">
    <property type="term" value="F:serine O-acetyltransferase activity"/>
    <property type="evidence" value="ECO:0007669"/>
    <property type="project" value="UniProtKB-EC"/>
</dbReference>
<evidence type="ECO:0000256" key="6">
    <source>
        <dbReference type="ARBA" id="ARBA00022490"/>
    </source>
</evidence>
<dbReference type="EC" id="2.3.1.30" evidence="4"/>
<evidence type="ECO:0000313" key="15">
    <source>
        <dbReference type="Proteomes" id="UP000294832"/>
    </source>
</evidence>
<dbReference type="RefSeq" id="WP_133038678.1">
    <property type="nucleotide sequence ID" value="NZ_SLWF01000009.1"/>
</dbReference>
<dbReference type="PANTHER" id="PTHR42811">
    <property type="entry name" value="SERINE ACETYLTRANSFERASE"/>
    <property type="match status" value="1"/>
</dbReference>
<dbReference type="OrthoDB" id="9801456at2"/>
<protein>
    <recommendedName>
        <fullName evidence="5">Serine acetyltransferase</fullName>
        <ecNumber evidence="4">2.3.1.30</ecNumber>
    </recommendedName>
</protein>
<dbReference type="InterPro" id="IPR005881">
    <property type="entry name" value="Ser_O-AcTrfase"/>
</dbReference>
<organism evidence="14 15">
    <name type="scientific">Shewanella fodinae</name>
    <dbReference type="NCBI Taxonomy" id="552357"/>
    <lineage>
        <taxon>Bacteria</taxon>
        <taxon>Pseudomonadati</taxon>
        <taxon>Pseudomonadota</taxon>
        <taxon>Gammaproteobacteria</taxon>
        <taxon>Alteromonadales</taxon>
        <taxon>Shewanellaceae</taxon>
        <taxon>Shewanella</taxon>
    </lineage>
</organism>
<name>A0A4R2FG43_9GAMM</name>
<keyword evidence="11" id="KW-0012">Acyltransferase</keyword>
<dbReference type="InterPro" id="IPR042122">
    <property type="entry name" value="Ser_AcTrfase_N_sf"/>
</dbReference>
<evidence type="ECO:0000256" key="3">
    <source>
        <dbReference type="ARBA" id="ARBA00007274"/>
    </source>
</evidence>
<dbReference type="FunFam" id="1.10.3130.10:FF:000003">
    <property type="entry name" value="Serine acetyltransferase"/>
    <property type="match status" value="1"/>
</dbReference>
<keyword evidence="10" id="KW-0198">Cysteine biosynthesis</keyword>
<dbReference type="UniPathway" id="UPA00136">
    <property type="reaction ID" value="UER00199"/>
</dbReference>
<keyword evidence="8 14" id="KW-0808">Transferase</keyword>
<proteinExistence type="inferred from homology"/>
<evidence type="ECO:0000256" key="9">
    <source>
        <dbReference type="ARBA" id="ARBA00022737"/>
    </source>
</evidence>
<keyword evidence="6" id="KW-0963">Cytoplasm</keyword>
<dbReference type="InterPro" id="IPR001451">
    <property type="entry name" value="Hexapep"/>
</dbReference>
<dbReference type="InterPro" id="IPR010493">
    <property type="entry name" value="Ser_AcTrfase_N"/>
</dbReference>
<evidence type="ECO:0000256" key="7">
    <source>
        <dbReference type="ARBA" id="ARBA00022605"/>
    </source>
</evidence>
<dbReference type="InterPro" id="IPR045304">
    <property type="entry name" value="LbH_SAT"/>
</dbReference>
<keyword evidence="9" id="KW-0677">Repeat</keyword>
<feature type="domain" description="Serine acetyltransferase N-terminal" evidence="13">
    <location>
        <begin position="4"/>
        <end position="37"/>
    </location>
</feature>
<evidence type="ECO:0000313" key="14">
    <source>
        <dbReference type="EMBL" id="TCN85404.1"/>
    </source>
</evidence>
<comment type="pathway">
    <text evidence="2">Amino-acid biosynthesis; L-cysteine biosynthesis; L-cysteine from L-serine: step 1/2.</text>
</comment>
<dbReference type="InterPro" id="IPR011004">
    <property type="entry name" value="Trimer_LpxA-like_sf"/>
</dbReference>
<comment type="similarity">
    <text evidence="3">Belongs to the transferase hexapeptide repeat family.</text>
</comment>
<accession>A0A4R2FG43</accession>
<keyword evidence="7" id="KW-0028">Amino-acid biosynthesis</keyword>
<dbReference type="Proteomes" id="UP000294832">
    <property type="component" value="Unassembled WGS sequence"/>
</dbReference>
<dbReference type="EMBL" id="SLWF01000009">
    <property type="protein sequence ID" value="TCN85404.1"/>
    <property type="molecule type" value="Genomic_DNA"/>
</dbReference>
<evidence type="ECO:0000256" key="10">
    <source>
        <dbReference type="ARBA" id="ARBA00023192"/>
    </source>
</evidence>
<dbReference type="NCBIfam" id="TIGR01172">
    <property type="entry name" value="cysE"/>
    <property type="match status" value="1"/>
</dbReference>
<evidence type="ECO:0000259" key="13">
    <source>
        <dbReference type="Pfam" id="PF06426"/>
    </source>
</evidence>
<evidence type="ECO:0000256" key="8">
    <source>
        <dbReference type="ARBA" id="ARBA00022679"/>
    </source>
</evidence>